<reference evidence="1 2" key="1">
    <citation type="submission" date="2021-08" db="EMBL/GenBank/DDBJ databases">
        <title>Draft Genome Sequence of Phanerochaete sordida strain YK-624.</title>
        <authorList>
            <person name="Mori T."/>
            <person name="Dohra H."/>
            <person name="Suzuki T."/>
            <person name="Kawagishi H."/>
            <person name="Hirai H."/>
        </authorList>
    </citation>
    <scope>NUCLEOTIDE SEQUENCE [LARGE SCALE GENOMIC DNA]</scope>
    <source>
        <strain evidence="1 2">YK-624</strain>
    </source>
</reference>
<dbReference type="Proteomes" id="UP000703269">
    <property type="component" value="Unassembled WGS sequence"/>
</dbReference>
<gene>
    <name evidence="1" type="ORF">PsYK624_042830</name>
</gene>
<dbReference type="EMBL" id="BPQB01000008">
    <property type="protein sequence ID" value="GJE88200.1"/>
    <property type="molecule type" value="Genomic_DNA"/>
</dbReference>
<dbReference type="AlphaFoldDB" id="A0A9P3G614"/>
<comment type="caution">
    <text evidence="1">The sequence shown here is derived from an EMBL/GenBank/DDBJ whole genome shotgun (WGS) entry which is preliminary data.</text>
</comment>
<sequence>MQSYTHRSRGSLRPLFSSKYDLTIVLYDECTAAQSRGYAPGKVLSQPDIAEEDSQFSFAKTGSERKPAMNECFKPHCSPAGASNFKERPTY</sequence>
<organism evidence="1 2">
    <name type="scientific">Phanerochaete sordida</name>
    <dbReference type="NCBI Taxonomy" id="48140"/>
    <lineage>
        <taxon>Eukaryota</taxon>
        <taxon>Fungi</taxon>
        <taxon>Dikarya</taxon>
        <taxon>Basidiomycota</taxon>
        <taxon>Agaricomycotina</taxon>
        <taxon>Agaricomycetes</taxon>
        <taxon>Polyporales</taxon>
        <taxon>Phanerochaetaceae</taxon>
        <taxon>Phanerochaete</taxon>
    </lineage>
</organism>
<accession>A0A9P3G614</accession>
<proteinExistence type="predicted"/>
<evidence type="ECO:0000313" key="2">
    <source>
        <dbReference type="Proteomes" id="UP000703269"/>
    </source>
</evidence>
<keyword evidence="2" id="KW-1185">Reference proteome</keyword>
<protein>
    <submittedName>
        <fullName evidence="1">Uncharacterized protein</fullName>
    </submittedName>
</protein>
<name>A0A9P3G614_9APHY</name>
<evidence type="ECO:0000313" key="1">
    <source>
        <dbReference type="EMBL" id="GJE88200.1"/>
    </source>
</evidence>